<accession>A0ABD1QEI7</accession>
<name>A0ABD1QEI7_9LAMI</name>
<feature type="compositionally biased region" description="Basic and acidic residues" evidence="1">
    <location>
        <begin position="42"/>
        <end position="72"/>
    </location>
</feature>
<sequence length="116" mass="13764">MLRSLSVDWSSLRMLIKNTKDVNTYPLEGLYGTLMTYELNHAETKEKTRKSKEEMKEPPKREIDLKSTKDKGFSSMNMSDEKLDDLVLLVKKLRGFHNNCRFQKKKKKAKKRIRRL</sequence>
<keyword evidence="3" id="KW-1185">Reference proteome</keyword>
<dbReference type="Proteomes" id="UP001604336">
    <property type="component" value="Unassembled WGS sequence"/>
</dbReference>
<proteinExistence type="predicted"/>
<comment type="caution">
    <text evidence="2">The sequence shown here is derived from an EMBL/GenBank/DDBJ whole genome shotgun (WGS) entry which is preliminary data.</text>
</comment>
<dbReference type="EMBL" id="JBFOLK010000011">
    <property type="protein sequence ID" value="KAL2474630.1"/>
    <property type="molecule type" value="Genomic_DNA"/>
</dbReference>
<gene>
    <name evidence="2" type="ORF">Adt_35366</name>
</gene>
<dbReference type="AlphaFoldDB" id="A0ABD1QEI7"/>
<reference evidence="3" key="1">
    <citation type="submission" date="2024-07" db="EMBL/GenBank/DDBJ databases">
        <title>Two chromosome-level genome assemblies of Korean endemic species Abeliophyllum distichum and Forsythia ovata (Oleaceae).</title>
        <authorList>
            <person name="Jang H."/>
        </authorList>
    </citation>
    <scope>NUCLEOTIDE SEQUENCE [LARGE SCALE GENOMIC DNA]</scope>
</reference>
<feature type="region of interest" description="Disordered" evidence="1">
    <location>
        <begin position="42"/>
        <end position="76"/>
    </location>
</feature>
<organism evidence="2 3">
    <name type="scientific">Abeliophyllum distichum</name>
    <dbReference type="NCBI Taxonomy" id="126358"/>
    <lineage>
        <taxon>Eukaryota</taxon>
        <taxon>Viridiplantae</taxon>
        <taxon>Streptophyta</taxon>
        <taxon>Embryophyta</taxon>
        <taxon>Tracheophyta</taxon>
        <taxon>Spermatophyta</taxon>
        <taxon>Magnoliopsida</taxon>
        <taxon>eudicotyledons</taxon>
        <taxon>Gunneridae</taxon>
        <taxon>Pentapetalae</taxon>
        <taxon>asterids</taxon>
        <taxon>lamiids</taxon>
        <taxon>Lamiales</taxon>
        <taxon>Oleaceae</taxon>
        <taxon>Forsythieae</taxon>
        <taxon>Abeliophyllum</taxon>
    </lineage>
</organism>
<evidence type="ECO:0000256" key="1">
    <source>
        <dbReference type="SAM" id="MobiDB-lite"/>
    </source>
</evidence>
<evidence type="ECO:0000313" key="3">
    <source>
        <dbReference type="Proteomes" id="UP001604336"/>
    </source>
</evidence>
<protein>
    <submittedName>
        <fullName evidence="2">Uncharacterized protein</fullName>
    </submittedName>
</protein>
<evidence type="ECO:0000313" key="2">
    <source>
        <dbReference type="EMBL" id="KAL2474630.1"/>
    </source>
</evidence>